<reference evidence="1" key="1">
    <citation type="journal article" date="2020" name="Nature">
        <title>Giant virus diversity and host interactions through global metagenomics.</title>
        <authorList>
            <person name="Schulz F."/>
            <person name="Roux S."/>
            <person name="Paez-Espino D."/>
            <person name="Jungbluth S."/>
            <person name="Walsh D.A."/>
            <person name="Denef V.J."/>
            <person name="McMahon K.D."/>
            <person name="Konstantinidis K.T."/>
            <person name="Eloe-Fadrosh E.A."/>
            <person name="Kyrpides N.C."/>
            <person name="Woyke T."/>
        </authorList>
    </citation>
    <scope>NUCLEOTIDE SEQUENCE</scope>
    <source>
        <strain evidence="1">GVMAG-S-1074260-58</strain>
    </source>
</reference>
<organism evidence="1">
    <name type="scientific">viral metagenome</name>
    <dbReference type="NCBI Taxonomy" id="1070528"/>
    <lineage>
        <taxon>unclassified sequences</taxon>
        <taxon>metagenomes</taxon>
        <taxon>organismal metagenomes</taxon>
    </lineage>
</organism>
<dbReference type="AlphaFoldDB" id="A0A6C0JTQ2"/>
<sequence>MLFHSNLPFQKEELIHFVHKWSLLKYLYQQEVPSQEDWNIIDQLIENNMIRKFYKTIESNR</sequence>
<dbReference type="EMBL" id="MN740705">
    <property type="protein sequence ID" value="QHU09135.1"/>
    <property type="molecule type" value="Genomic_DNA"/>
</dbReference>
<accession>A0A6C0JTQ2</accession>
<proteinExistence type="predicted"/>
<name>A0A6C0JTQ2_9ZZZZ</name>
<evidence type="ECO:0000313" key="1">
    <source>
        <dbReference type="EMBL" id="QHU09135.1"/>
    </source>
</evidence>
<protein>
    <submittedName>
        <fullName evidence="1">Uncharacterized protein</fullName>
    </submittedName>
</protein>